<sequence length="352" mass="40030">KNDNQSATSPQPSPKSNQLTDAEKSQIRQYLVKHGISKISLKNGKLIIEYKNNNKEVIENEDQELTKYHQLIQSLPNQSLSLSELQSDNPNNSSTPSKSNTAIFISLAVGAFILGGVVTRKENEQLQKTTIPSLLTTTRDYVVLVNAKYITFTGNNKLDNEYYYNHSGYPGGLRKRSTRLMLEKYPQELVMRIIKVPNKIFLLELQNRLRENKIKEKELAKILSELTFTQSQELAERLTNDTEINPRRGEVYLVEIVDAQGYEQKGNDDDERLAVVVSNNQQNEKKNVIVIVPLSSKVKKIYPFQVATFFQGKPGRAKCEQVRAITIGRFEKKLGFNKKESSGDSSKIFKVE</sequence>
<keyword evidence="6" id="KW-1185">Reference proteome</keyword>
<dbReference type="GO" id="GO:0016075">
    <property type="term" value="P:rRNA catabolic process"/>
    <property type="evidence" value="ECO:0007669"/>
    <property type="project" value="TreeGrafter"/>
</dbReference>
<dbReference type="PANTHER" id="PTHR33988:SF1">
    <property type="entry name" value="ENDORIBONUCLEASE MAZF7-RELATED"/>
    <property type="match status" value="1"/>
</dbReference>
<evidence type="ECO:0000313" key="5">
    <source>
        <dbReference type="EMBL" id="CAG8695580.1"/>
    </source>
</evidence>
<comment type="caution">
    <text evidence="5">The sequence shown here is derived from an EMBL/GenBank/DDBJ whole genome shotgun (WGS) entry which is preliminary data.</text>
</comment>
<feature type="non-terminal residue" evidence="5">
    <location>
        <position position="352"/>
    </location>
</feature>
<evidence type="ECO:0000256" key="4">
    <source>
        <dbReference type="SAM" id="MobiDB-lite"/>
    </source>
</evidence>
<gene>
    <name evidence="5" type="ORF">ALEPTO_LOCUS11372</name>
</gene>
<dbReference type="EMBL" id="CAJVPS010017909">
    <property type="protein sequence ID" value="CAG8695580.1"/>
    <property type="molecule type" value="Genomic_DNA"/>
</dbReference>
<dbReference type="PANTHER" id="PTHR33988">
    <property type="entry name" value="ENDORIBONUCLEASE MAZF-RELATED"/>
    <property type="match status" value="1"/>
</dbReference>
<dbReference type="GO" id="GO:0006402">
    <property type="term" value="P:mRNA catabolic process"/>
    <property type="evidence" value="ECO:0007669"/>
    <property type="project" value="TreeGrafter"/>
</dbReference>
<keyword evidence="2" id="KW-0689">Ribosomal protein</keyword>
<dbReference type="GO" id="GO:0003735">
    <property type="term" value="F:structural constituent of ribosome"/>
    <property type="evidence" value="ECO:0007669"/>
    <property type="project" value="InterPro"/>
</dbReference>
<dbReference type="SUPFAM" id="SSF50118">
    <property type="entry name" value="Cell growth inhibitor/plasmid maintenance toxic component"/>
    <property type="match status" value="1"/>
</dbReference>
<dbReference type="Gene3D" id="3.90.1180.10">
    <property type="entry name" value="Ribosomal protein L13"/>
    <property type="match status" value="1"/>
</dbReference>
<feature type="region of interest" description="Disordered" evidence="4">
    <location>
        <begin position="1"/>
        <end position="23"/>
    </location>
</feature>
<dbReference type="InterPro" id="IPR003477">
    <property type="entry name" value="PemK-like"/>
</dbReference>
<dbReference type="InterPro" id="IPR011067">
    <property type="entry name" value="Plasmid_toxin/cell-grow_inhib"/>
</dbReference>
<reference evidence="5" key="1">
    <citation type="submission" date="2021-06" db="EMBL/GenBank/DDBJ databases">
        <authorList>
            <person name="Kallberg Y."/>
            <person name="Tangrot J."/>
            <person name="Rosling A."/>
        </authorList>
    </citation>
    <scope>NUCLEOTIDE SEQUENCE</scope>
    <source>
        <strain evidence="5">FL130A</strain>
    </source>
</reference>
<dbReference type="GO" id="GO:0003677">
    <property type="term" value="F:DNA binding"/>
    <property type="evidence" value="ECO:0007669"/>
    <property type="project" value="InterPro"/>
</dbReference>
<evidence type="ECO:0000256" key="2">
    <source>
        <dbReference type="ARBA" id="ARBA00022980"/>
    </source>
</evidence>
<dbReference type="InterPro" id="IPR005822">
    <property type="entry name" value="Ribosomal_uL13"/>
</dbReference>
<proteinExistence type="inferred from homology"/>
<dbReference type="Gene3D" id="2.30.30.110">
    <property type="match status" value="1"/>
</dbReference>
<dbReference type="GO" id="GO:1990904">
    <property type="term" value="C:ribonucleoprotein complex"/>
    <property type="evidence" value="ECO:0007669"/>
    <property type="project" value="UniProtKB-KW"/>
</dbReference>
<organism evidence="5 6">
    <name type="scientific">Ambispora leptoticha</name>
    <dbReference type="NCBI Taxonomy" id="144679"/>
    <lineage>
        <taxon>Eukaryota</taxon>
        <taxon>Fungi</taxon>
        <taxon>Fungi incertae sedis</taxon>
        <taxon>Mucoromycota</taxon>
        <taxon>Glomeromycotina</taxon>
        <taxon>Glomeromycetes</taxon>
        <taxon>Archaeosporales</taxon>
        <taxon>Ambisporaceae</taxon>
        <taxon>Ambispora</taxon>
    </lineage>
</organism>
<keyword evidence="3" id="KW-0687">Ribonucleoprotein</keyword>
<evidence type="ECO:0000256" key="1">
    <source>
        <dbReference type="ARBA" id="ARBA00006227"/>
    </source>
</evidence>
<dbReference type="GO" id="GO:0004521">
    <property type="term" value="F:RNA endonuclease activity"/>
    <property type="evidence" value="ECO:0007669"/>
    <property type="project" value="TreeGrafter"/>
</dbReference>
<dbReference type="InterPro" id="IPR036899">
    <property type="entry name" value="Ribosomal_uL13_sf"/>
</dbReference>
<dbReference type="GO" id="GO:0005840">
    <property type="term" value="C:ribosome"/>
    <property type="evidence" value="ECO:0007669"/>
    <property type="project" value="UniProtKB-KW"/>
</dbReference>
<dbReference type="SUPFAM" id="SSF52161">
    <property type="entry name" value="Ribosomal protein L13"/>
    <property type="match status" value="1"/>
</dbReference>
<feature type="compositionally biased region" description="Polar residues" evidence="4">
    <location>
        <begin position="1"/>
        <end position="20"/>
    </location>
</feature>
<dbReference type="GO" id="GO:0006412">
    <property type="term" value="P:translation"/>
    <property type="evidence" value="ECO:0007669"/>
    <property type="project" value="InterPro"/>
</dbReference>
<evidence type="ECO:0000313" key="6">
    <source>
        <dbReference type="Proteomes" id="UP000789508"/>
    </source>
</evidence>
<dbReference type="Pfam" id="PF02452">
    <property type="entry name" value="PemK_toxin"/>
    <property type="match status" value="1"/>
</dbReference>
<dbReference type="OrthoDB" id="10648612at2759"/>
<accession>A0A9N9HJV3</accession>
<name>A0A9N9HJV3_9GLOM</name>
<comment type="similarity">
    <text evidence="1">Belongs to the universal ribosomal protein uL13 family.</text>
</comment>
<dbReference type="AlphaFoldDB" id="A0A9N9HJV3"/>
<dbReference type="Pfam" id="PF00572">
    <property type="entry name" value="Ribosomal_L13"/>
    <property type="match status" value="1"/>
</dbReference>
<dbReference type="Proteomes" id="UP000789508">
    <property type="component" value="Unassembled WGS sequence"/>
</dbReference>
<protein>
    <submittedName>
        <fullName evidence="5">12042_t:CDS:1</fullName>
    </submittedName>
</protein>
<evidence type="ECO:0000256" key="3">
    <source>
        <dbReference type="ARBA" id="ARBA00023274"/>
    </source>
</evidence>